<dbReference type="Gene3D" id="4.10.1110.10">
    <property type="entry name" value="AN1-like Zinc finger"/>
    <property type="match status" value="1"/>
</dbReference>
<reference evidence="5" key="1">
    <citation type="journal article" date="2020" name="Nature">
        <title>Giant virus diversity and host interactions through global metagenomics.</title>
        <authorList>
            <person name="Schulz F."/>
            <person name="Roux S."/>
            <person name="Paez-Espino D."/>
            <person name="Jungbluth S."/>
            <person name="Walsh D.A."/>
            <person name="Denef V.J."/>
            <person name="McMahon K.D."/>
            <person name="Konstantinidis K.T."/>
            <person name="Eloe-Fadrosh E.A."/>
            <person name="Kyrpides N.C."/>
            <person name="Woyke T."/>
        </authorList>
    </citation>
    <scope>NUCLEOTIDE SEQUENCE</scope>
    <source>
        <strain evidence="5">GVMAG-S-1101164-105</strain>
    </source>
</reference>
<feature type="domain" description="AN1-type" evidence="4">
    <location>
        <begin position="1"/>
        <end position="47"/>
    </location>
</feature>
<dbReference type="GO" id="GO:0008270">
    <property type="term" value="F:zinc ion binding"/>
    <property type="evidence" value="ECO:0007669"/>
    <property type="project" value="UniProtKB-KW"/>
</dbReference>
<dbReference type="Pfam" id="PF01428">
    <property type="entry name" value="zf-AN1"/>
    <property type="match status" value="1"/>
</dbReference>
<evidence type="ECO:0000256" key="1">
    <source>
        <dbReference type="ARBA" id="ARBA00022723"/>
    </source>
</evidence>
<dbReference type="InterPro" id="IPR035896">
    <property type="entry name" value="AN1-like_Znf"/>
</dbReference>
<evidence type="ECO:0000256" key="2">
    <source>
        <dbReference type="ARBA" id="ARBA00022771"/>
    </source>
</evidence>
<evidence type="ECO:0000259" key="4">
    <source>
        <dbReference type="PROSITE" id="PS51039"/>
    </source>
</evidence>
<protein>
    <recommendedName>
        <fullName evidence="4">AN1-type domain-containing protein</fullName>
    </recommendedName>
</protein>
<proteinExistence type="predicted"/>
<dbReference type="EMBL" id="MN740737">
    <property type="protein sequence ID" value="QHU09455.1"/>
    <property type="molecule type" value="Genomic_DNA"/>
</dbReference>
<accession>A0A6C0JUN1</accession>
<dbReference type="PANTHER" id="PTHR10634">
    <property type="entry name" value="AN1-TYPE ZINC FINGER PROTEIN"/>
    <property type="match status" value="1"/>
</dbReference>
<keyword evidence="3" id="KW-0862">Zinc</keyword>
<dbReference type="InterPro" id="IPR000058">
    <property type="entry name" value="Znf_AN1"/>
</dbReference>
<dbReference type="SMART" id="SM00154">
    <property type="entry name" value="ZnF_AN1"/>
    <property type="match status" value="1"/>
</dbReference>
<sequence length="68" mass="7837">MKKRCDFLDCKKVLLLSSITCKCTKTFCSTHRSSYDHSCNYDYKNEHTSTLMKYMSSAVITDKVAGRI</sequence>
<name>A0A6C0JUN1_9ZZZZ</name>
<dbReference type="AlphaFoldDB" id="A0A6C0JUN1"/>
<evidence type="ECO:0000313" key="5">
    <source>
        <dbReference type="EMBL" id="QHU09455.1"/>
    </source>
</evidence>
<evidence type="ECO:0000256" key="3">
    <source>
        <dbReference type="ARBA" id="ARBA00022833"/>
    </source>
</evidence>
<keyword evidence="1" id="KW-0479">Metal-binding</keyword>
<dbReference type="PROSITE" id="PS51039">
    <property type="entry name" value="ZF_AN1"/>
    <property type="match status" value="1"/>
</dbReference>
<organism evidence="5">
    <name type="scientific">viral metagenome</name>
    <dbReference type="NCBI Taxonomy" id="1070528"/>
    <lineage>
        <taxon>unclassified sequences</taxon>
        <taxon>metagenomes</taxon>
        <taxon>organismal metagenomes</taxon>
    </lineage>
</organism>
<dbReference type="InterPro" id="IPR050652">
    <property type="entry name" value="AN1_A20_ZnFinger"/>
</dbReference>
<keyword evidence="2" id="KW-0863">Zinc-finger</keyword>
<dbReference type="SUPFAM" id="SSF118310">
    <property type="entry name" value="AN1-like Zinc finger"/>
    <property type="match status" value="1"/>
</dbReference>